<evidence type="ECO:0000259" key="1">
    <source>
        <dbReference type="Pfam" id="PF13471"/>
    </source>
</evidence>
<feature type="domain" description="Microcin J25-processing protein McjB C-terminal" evidence="1">
    <location>
        <begin position="33"/>
        <end position="129"/>
    </location>
</feature>
<dbReference type="InterPro" id="IPR032708">
    <property type="entry name" value="McjB_C"/>
</dbReference>
<proteinExistence type="predicted"/>
<dbReference type="RefSeq" id="WP_187542695.1">
    <property type="nucleotide sequence ID" value="NZ_CP060717.1"/>
</dbReference>
<dbReference type="Proteomes" id="UP000515955">
    <property type="component" value="Chromosome"/>
</dbReference>
<dbReference type="EMBL" id="CP060717">
    <property type="protein sequence ID" value="QNN65710.1"/>
    <property type="molecule type" value="Genomic_DNA"/>
</dbReference>
<dbReference type="AlphaFoldDB" id="A0A7G9SCY5"/>
<sequence length="140" mass="15573">MSFANRLRIAASWEGKRRTLALEAAMELLRASALVRFAPFRVSIRSSASSLGERMNRDPTGDVRWAIDLASRNLPWRIVCFQRGLAAQAMLRRRGIDARLHYGAGLAQGDLAAHVWVTVGERIVIGEDEAADHRCMAVFP</sequence>
<name>A0A7G9SCY5_9SPHN</name>
<evidence type="ECO:0000313" key="3">
    <source>
        <dbReference type="Proteomes" id="UP000515955"/>
    </source>
</evidence>
<reference evidence="2 3" key="1">
    <citation type="submission" date="2020-08" db="EMBL/GenBank/DDBJ databases">
        <title>Genome sequence of Sphingomonas rhizophila KACC 19189T.</title>
        <authorList>
            <person name="Hyun D.-W."/>
            <person name="Bae J.-W."/>
        </authorList>
    </citation>
    <scope>NUCLEOTIDE SEQUENCE [LARGE SCALE GENOMIC DNA]</scope>
    <source>
        <strain evidence="2 3">KACC 19189</strain>
    </source>
</reference>
<dbReference type="Pfam" id="PF13471">
    <property type="entry name" value="Transglut_core3"/>
    <property type="match status" value="1"/>
</dbReference>
<evidence type="ECO:0000313" key="2">
    <source>
        <dbReference type="EMBL" id="QNN65710.1"/>
    </source>
</evidence>
<organism evidence="2 3">
    <name type="scientific">Sphingomonas rhizophila</name>
    <dbReference type="NCBI Taxonomy" id="2071607"/>
    <lineage>
        <taxon>Bacteria</taxon>
        <taxon>Pseudomonadati</taxon>
        <taxon>Pseudomonadota</taxon>
        <taxon>Alphaproteobacteria</taxon>
        <taxon>Sphingomonadales</taxon>
        <taxon>Sphingomonadaceae</taxon>
        <taxon>Sphingomonas</taxon>
    </lineage>
</organism>
<dbReference type="InterPro" id="IPR053521">
    <property type="entry name" value="McjB-like"/>
</dbReference>
<dbReference type="KEGG" id="srhi:H9L12_03890"/>
<protein>
    <submittedName>
        <fullName evidence="2">Lasso peptide biosynthesis B2 protein</fullName>
    </submittedName>
</protein>
<accession>A0A7G9SCY5</accession>
<gene>
    <name evidence="2" type="ORF">H9L12_03890</name>
</gene>
<keyword evidence="3" id="KW-1185">Reference proteome</keyword>
<dbReference type="NCBIfam" id="NF033537">
    <property type="entry name" value="lasso_biosyn_B2"/>
    <property type="match status" value="1"/>
</dbReference>